<accession>A0A382WGI9</accession>
<name>A0A382WGI9_9ZZZZ</name>
<gene>
    <name evidence="1" type="ORF">METZ01_LOCUS410584</name>
</gene>
<protein>
    <submittedName>
        <fullName evidence="1">Uncharacterized protein</fullName>
    </submittedName>
</protein>
<organism evidence="1">
    <name type="scientific">marine metagenome</name>
    <dbReference type="NCBI Taxonomy" id="408172"/>
    <lineage>
        <taxon>unclassified sequences</taxon>
        <taxon>metagenomes</taxon>
        <taxon>ecological metagenomes</taxon>
    </lineage>
</organism>
<sequence>SNSQLPREHRSLRLFLTHFLSPSRPSLIGNILALRASCPRTEPISALVKITAPTLDFQ</sequence>
<proteinExistence type="predicted"/>
<dbReference type="EMBL" id="UINC01159567">
    <property type="protein sequence ID" value="SVD57730.1"/>
    <property type="molecule type" value="Genomic_DNA"/>
</dbReference>
<feature type="non-terminal residue" evidence="1">
    <location>
        <position position="1"/>
    </location>
</feature>
<evidence type="ECO:0000313" key="1">
    <source>
        <dbReference type="EMBL" id="SVD57730.1"/>
    </source>
</evidence>
<reference evidence="1" key="1">
    <citation type="submission" date="2018-05" db="EMBL/GenBank/DDBJ databases">
        <authorList>
            <person name="Lanie J.A."/>
            <person name="Ng W.-L."/>
            <person name="Kazmierczak K.M."/>
            <person name="Andrzejewski T.M."/>
            <person name="Davidsen T.M."/>
            <person name="Wayne K.J."/>
            <person name="Tettelin H."/>
            <person name="Glass J.I."/>
            <person name="Rusch D."/>
            <person name="Podicherti R."/>
            <person name="Tsui H.-C.T."/>
            <person name="Winkler M.E."/>
        </authorList>
    </citation>
    <scope>NUCLEOTIDE SEQUENCE</scope>
</reference>
<dbReference type="AlphaFoldDB" id="A0A382WGI9"/>